<evidence type="ECO:0000313" key="2">
    <source>
        <dbReference type="EMBL" id="QDT13022.1"/>
    </source>
</evidence>
<accession>A0A517P0Y7</accession>
<keyword evidence="1" id="KW-0812">Transmembrane</keyword>
<evidence type="ECO:0000256" key="1">
    <source>
        <dbReference type="SAM" id="Phobius"/>
    </source>
</evidence>
<evidence type="ECO:0000313" key="3">
    <source>
        <dbReference type="Proteomes" id="UP000319817"/>
    </source>
</evidence>
<dbReference type="Proteomes" id="UP000319817">
    <property type="component" value="Chromosome"/>
</dbReference>
<dbReference type="InterPro" id="IPR018673">
    <property type="entry name" value="DUF2141"/>
</dbReference>
<keyword evidence="1" id="KW-0472">Membrane</keyword>
<dbReference type="EMBL" id="CP036526">
    <property type="protein sequence ID" value="QDT13022.1"/>
    <property type="molecule type" value="Genomic_DNA"/>
</dbReference>
<dbReference type="RefSeq" id="WP_145420825.1">
    <property type="nucleotide sequence ID" value="NZ_CP036526.1"/>
</dbReference>
<sequence length="198" mass="21637">MDSFFDDYERREPVSIWKANHGNWLLALVAAIGVVGSSIMVLRGNGFTSPTDERSLMLGEAELTIENDSSADEGPLVTLVVKGAVSDEGQVMLAIYDAQSQFNDPNRAIVKAPRPIESGEAKWVLAVKKLPTRFAVAAFHDENADGLLNRSVFGIPTEPYGFSNQAKSRFGPPSFEQAVLIRPEKDQTIEIYLGAKLP</sequence>
<feature type="transmembrane region" description="Helical" evidence="1">
    <location>
        <begin position="24"/>
        <end position="42"/>
    </location>
</feature>
<proteinExistence type="predicted"/>
<organism evidence="2 3">
    <name type="scientific">Stieleria marina</name>
    <dbReference type="NCBI Taxonomy" id="1930275"/>
    <lineage>
        <taxon>Bacteria</taxon>
        <taxon>Pseudomonadati</taxon>
        <taxon>Planctomycetota</taxon>
        <taxon>Planctomycetia</taxon>
        <taxon>Pirellulales</taxon>
        <taxon>Pirellulaceae</taxon>
        <taxon>Stieleria</taxon>
    </lineage>
</organism>
<name>A0A517P0Y7_9BACT</name>
<reference evidence="2 3" key="1">
    <citation type="submission" date="2019-02" db="EMBL/GenBank/DDBJ databases">
        <title>Deep-cultivation of Planctomycetes and their phenomic and genomic characterization uncovers novel biology.</title>
        <authorList>
            <person name="Wiegand S."/>
            <person name="Jogler M."/>
            <person name="Boedeker C."/>
            <person name="Pinto D."/>
            <person name="Vollmers J."/>
            <person name="Rivas-Marin E."/>
            <person name="Kohn T."/>
            <person name="Peeters S.H."/>
            <person name="Heuer A."/>
            <person name="Rast P."/>
            <person name="Oberbeckmann S."/>
            <person name="Bunk B."/>
            <person name="Jeske O."/>
            <person name="Meyerdierks A."/>
            <person name="Storesund J.E."/>
            <person name="Kallscheuer N."/>
            <person name="Luecker S."/>
            <person name="Lage O.M."/>
            <person name="Pohl T."/>
            <person name="Merkel B.J."/>
            <person name="Hornburger P."/>
            <person name="Mueller R.-W."/>
            <person name="Bruemmer F."/>
            <person name="Labrenz M."/>
            <person name="Spormann A.M."/>
            <person name="Op den Camp H."/>
            <person name="Overmann J."/>
            <person name="Amann R."/>
            <person name="Jetten M.S.M."/>
            <person name="Mascher T."/>
            <person name="Medema M.H."/>
            <person name="Devos D.P."/>
            <person name="Kaster A.-K."/>
            <person name="Ovreas L."/>
            <person name="Rohde M."/>
            <person name="Galperin M.Y."/>
            <person name="Jogler C."/>
        </authorList>
    </citation>
    <scope>NUCLEOTIDE SEQUENCE [LARGE SCALE GENOMIC DNA]</scope>
    <source>
        <strain evidence="2 3">K23_9</strain>
    </source>
</reference>
<dbReference type="Pfam" id="PF09912">
    <property type="entry name" value="DUF2141"/>
    <property type="match status" value="1"/>
</dbReference>
<keyword evidence="1" id="KW-1133">Transmembrane helix</keyword>
<evidence type="ECO:0008006" key="4">
    <source>
        <dbReference type="Google" id="ProtNLM"/>
    </source>
</evidence>
<protein>
    <recommendedName>
        <fullName evidence="4">DUF2141 domain-containing protein</fullName>
    </recommendedName>
</protein>
<keyword evidence="3" id="KW-1185">Reference proteome</keyword>
<dbReference type="AlphaFoldDB" id="A0A517P0Y7"/>
<gene>
    <name evidence="2" type="ORF">K239x_50370</name>
</gene>
<dbReference type="OrthoDB" id="9788332at2"/>